<reference evidence="3" key="1">
    <citation type="submission" date="2025-08" db="UniProtKB">
        <authorList>
            <consortium name="RefSeq"/>
        </authorList>
    </citation>
    <scope>IDENTIFICATION</scope>
</reference>
<dbReference type="PANTHER" id="PTHR33539:SF1">
    <property type="entry name" value="UPF0764 PROTEIN C16ORF89"/>
    <property type="match status" value="1"/>
</dbReference>
<evidence type="ECO:0000313" key="2">
    <source>
        <dbReference type="Proteomes" id="UP001652642"/>
    </source>
</evidence>
<dbReference type="InterPro" id="IPR031751">
    <property type="entry name" value="DUF4735"/>
</dbReference>
<feature type="chain" id="PRO_5045193339" evidence="1">
    <location>
        <begin position="22"/>
        <end position="330"/>
    </location>
</feature>
<feature type="signal peptide" evidence="1">
    <location>
        <begin position="1"/>
        <end position="21"/>
    </location>
</feature>
<protein>
    <submittedName>
        <fullName evidence="3">UPF0764 protein C16orf89 homolog</fullName>
    </submittedName>
</protein>
<name>A0ABM5F104_9SAUR</name>
<proteinExistence type="predicted"/>
<dbReference type="PANTHER" id="PTHR33539">
    <property type="entry name" value="UPF0764 PROTEIN C16ORF89"/>
    <property type="match status" value="1"/>
</dbReference>
<organism evidence="2 3">
    <name type="scientific">Pogona vitticeps</name>
    <name type="common">central bearded dragon</name>
    <dbReference type="NCBI Taxonomy" id="103695"/>
    <lineage>
        <taxon>Eukaryota</taxon>
        <taxon>Metazoa</taxon>
        <taxon>Chordata</taxon>
        <taxon>Craniata</taxon>
        <taxon>Vertebrata</taxon>
        <taxon>Euteleostomi</taxon>
        <taxon>Lepidosauria</taxon>
        <taxon>Squamata</taxon>
        <taxon>Bifurcata</taxon>
        <taxon>Unidentata</taxon>
        <taxon>Episquamata</taxon>
        <taxon>Toxicofera</taxon>
        <taxon>Iguania</taxon>
        <taxon>Acrodonta</taxon>
        <taxon>Agamidae</taxon>
        <taxon>Amphibolurinae</taxon>
        <taxon>Pogona</taxon>
    </lineage>
</organism>
<dbReference type="GeneID" id="110085609"/>
<keyword evidence="1" id="KW-0732">Signal</keyword>
<dbReference type="RefSeq" id="XP_072839087.1">
    <property type="nucleotide sequence ID" value="XM_072982986.1"/>
</dbReference>
<dbReference type="Proteomes" id="UP001652642">
    <property type="component" value="Chromosome 13"/>
</dbReference>
<keyword evidence="2" id="KW-1185">Reference proteome</keyword>
<dbReference type="Pfam" id="PF15882">
    <property type="entry name" value="DUF4735"/>
    <property type="match status" value="1"/>
</dbReference>
<sequence>MRFLPFQMLLLCLLQPNPSRCGEAGAGSRLEAILSALEEAKGFLEEQYEEINVDAVLGYRLLQVYLNATMGKWDLMPEAHPERERVARLEAKVSDLIEKARRASERKDPRYYKAFAPALTPGFWKVPRQWTPLNTSVAFALTDGSCLEMQESDVCLSAILGTLKASSEPCFVLEKCRIVETQTHCSDYSLSHQLFYFLFAEMQGCLDPVFLNTPYYKNVFCHLMMQYNLNAEKQAHLTSLGDLFTENILFCGMAGFSDFYKPAWLNLILSWQKPGRGCFWMYESLSPVPKPHVQNPRRFKRTEKILQDGCSSHNTAVAVAAIGAYLYYGS</sequence>
<gene>
    <name evidence="3" type="primary">C13H16orf89</name>
</gene>
<evidence type="ECO:0000256" key="1">
    <source>
        <dbReference type="SAM" id="SignalP"/>
    </source>
</evidence>
<evidence type="ECO:0000313" key="3">
    <source>
        <dbReference type="RefSeq" id="XP_072839087.1"/>
    </source>
</evidence>
<accession>A0ABM5F104</accession>